<evidence type="ECO:0000256" key="5">
    <source>
        <dbReference type="ARBA" id="ARBA00023273"/>
    </source>
</evidence>
<comment type="subcellular location">
    <subcellularLocation>
        <location evidence="1">Cytoplasm</location>
        <location evidence="1">Cytoskeleton</location>
        <location evidence="1">Cilium axoneme</location>
    </subcellularLocation>
</comment>
<evidence type="ECO:0000256" key="4">
    <source>
        <dbReference type="ARBA" id="ARBA00023212"/>
    </source>
</evidence>
<keyword evidence="8" id="KW-1185">Reference proteome</keyword>
<evidence type="ECO:0000256" key="2">
    <source>
        <dbReference type="ARBA" id="ARBA00022490"/>
    </source>
</evidence>
<dbReference type="PANTHER" id="PTHR13159:SF0">
    <property type="entry name" value="RADIAL SPOKE HEAD 6 HOMOLOG A"/>
    <property type="match status" value="1"/>
</dbReference>
<protein>
    <submittedName>
        <fullName evidence="7">Radial spoke head protein 4-like A</fullName>
    </submittedName>
</protein>
<dbReference type="Proteomes" id="UP000053268">
    <property type="component" value="Unassembled WGS sequence"/>
</dbReference>
<gene>
    <name evidence="7" type="ORF">RR46_13316</name>
</gene>
<feature type="region of interest" description="Disordered" evidence="6">
    <location>
        <begin position="213"/>
        <end position="274"/>
    </location>
</feature>
<sequence>MSKTFLLEPEIIAATENVMPDLNSDLIKAKNFLKQQSAATGDSLYDHLVDMVQKILTHKPPDVVDNFEQFSWEVKEEKLRPNFDLLNDVYLTPPQLELMRTMDDMFKLVASKSQKMEEVGEEEQELDLEEESTKPRISDVIDHNYYFRQCGYGLPESECYALYIALNMLTIKEPVATVRFFGKIFGTNADYYVAETDLTIEELDRRIREFDMKDMPGEGEGEGQPEEPDNEPEERKEILGEGEEREPKTKELVPPKLPPLPVSTWTPEPPIPVERPGQGVNKKVYWVCTSLGSPWVCLPDITPQHVRVARLTVRVMTGDLDAEIQSFPPFEGTERHYLRAQIARIAAATSISPQGFFTFGSGEEEEDIDMEEAGDMNFNLNPFYQGHTIKDLVDPSLGYWVHHGRHILPQGRTIWWNPRADMMDEGEEEEEENLPLVEPETGPALFSAVAGDATVAGAPAWSAHVSTTLTSSRALALLRSKLWPGAVAYANDGKRSECMYVGWGLKTQMPNFSPLQLPRPQTEYIIGPEVMEMADPTFADEEAYRIAHLPPPPPQEMPGEGEGFPEEEEEEED</sequence>
<dbReference type="EMBL" id="KQ459604">
    <property type="protein sequence ID" value="KPI92095.1"/>
    <property type="molecule type" value="Genomic_DNA"/>
</dbReference>
<dbReference type="PANTHER" id="PTHR13159">
    <property type="entry name" value="RADIAL SPOKEHEAD-RELATED"/>
    <property type="match status" value="1"/>
</dbReference>
<evidence type="ECO:0000313" key="8">
    <source>
        <dbReference type="Proteomes" id="UP000053268"/>
    </source>
</evidence>
<keyword evidence="5" id="KW-0966">Cell projection</keyword>
<dbReference type="GO" id="GO:0060294">
    <property type="term" value="P:cilium movement involved in cell motility"/>
    <property type="evidence" value="ECO:0007669"/>
    <property type="project" value="InterPro"/>
</dbReference>
<dbReference type="Pfam" id="PF04712">
    <property type="entry name" value="Radial_spoke"/>
    <property type="match status" value="1"/>
</dbReference>
<keyword evidence="2" id="KW-0963">Cytoplasm</keyword>
<name>A0A194PLW4_PAPXU</name>
<feature type="region of interest" description="Disordered" evidence="6">
    <location>
        <begin position="547"/>
        <end position="573"/>
    </location>
</feature>
<keyword evidence="4" id="KW-0206">Cytoskeleton</keyword>
<evidence type="ECO:0000256" key="3">
    <source>
        <dbReference type="ARBA" id="ARBA00023069"/>
    </source>
</evidence>
<dbReference type="CDD" id="cd22963">
    <property type="entry name" value="DD_CrRSP4-like"/>
    <property type="match status" value="1"/>
</dbReference>
<organism evidence="7 8">
    <name type="scientific">Papilio xuthus</name>
    <name type="common">Asian swallowtail butterfly</name>
    <dbReference type="NCBI Taxonomy" id="66420"/>
    <lineage>
        <taxon>Eukaryota</taxon>
        <taxon>Metazoa</taxon>
        <taxon>Ecdysozoa</taxon>
        <taxon>Arthropoda</taxon>
        <taxon>Hexapoda</taxon>
        <taxon>Insecta</taxon>
        <taxon>Pterygota</taxon>
        <taxon>Neoptera</taxon>
        <taxon>Endopterygota</taxon>
        <taxon>Lepidoptera</taxon>
        <taxon>Glossata</taxon>
        <taxon>Ditrysia</taxon>
        <taxon>Papilionoidea</taxon>
        <taxon>Papilionidae</taxon>
        <taxon>Papilioninae</taxon>
        <taxon>Papilio</taxon>
    </lineage>
</organism>
<feature type="compositionally biased region" description="Acidic residues" evidence="6">
    <location>
        <begin position="563"/>
        <end position="573"/>
    </location>
</feature>
<dbReference type="GO" id="GO:0035082">
    <property type="term" value="P:axoneme assembly"/>
    <property type="evidence" value="ECO:0007669"/>
    <property type="project" value="TreeGrafter"/>
</dbReference>
<dbReference type="STRING" id="66420.A0A194PLW4"/>
<reference evidence="7 8" key="1">
    <citation type="journal article" date="2015" name="Nat. Commun.">
        <title>Outbred genome sequencing and CRISPR/Cas9 gene editing in butterflies.</title>
        <authorList>
            <person name="Li X."/>
            <person name="Fan D."/>
            <person name="Zhang W."/>
            <person name="Liu G."/>
            <person name="Zhang L."/>
            <person name="Zhao L."/>
            <person name="Fang X."/>
            <person name="Chen L."/>
            <person name="Dong Y."/>
            <person name="Chen Y."/>
            <person name="Ding Y."/>
            <person name="Zhao R."/>
            <person name="Feng M."/>
            <person name="Zhu Y."/>
            <person name="Feng Y."/>
            <person name="Jiang X."/>
            <person name="Zhu D."/>
            <person name="Xiang H."/>
            <person name="Feng X."/>
            <person name="Li S."/>
            <person name="Wang J."/>
            <person name="Zhang G."/>
            <person name="Kronforst M.R."/>
            <person name="Wang W."/>
        </authorList>
    </citation>
    <scope>NUCLEOTIDE SEQUENCE [LARGE SCALE GENOMIC DNA]</scope>
    <source>
        <strain evidence="7">Ya'a_city_454_Px</strain>
        <tissue evidence="7">Whole body</tissue>
    </source>
</reference>
<dbReference type="GO" id="GO:0001534">
    <property type="term" value="C:radial spoke"/>
    <property type="evidence" value="ECO:0007669"/>
    <property type="project" value="InterPro"/>
</dbReference>
<evidence type="ECO:0000256" key="6">
    <source>
        <dbReference type="SAM" id="MobiDB-lite"/>
    </source>
</evidence>
<proteinExistence type="predicted"/>
<dbReference type="AlphaFoldDB" id="A0A194PLW4"/>
<dbReference type="InterPro" id="IPR006802">
    <property type="entry name" value="Radial_spoke"/>
</dbReference>
<evidence type="ECO:0000256" key="1">
    <source>
        <dbReference type="ARBA" id="ARBA00004430"/>
    </source>
</evidence>
<evidence type="ECO:0000313" key="7">
    <source>
        <dbReference type="EMBL" id="KPI92095.1"/>
    </source>
</evidence>
<accession>A0A194PLW4</accession>
<feature type="compositionally biased region" description="Acidic residues" evidence="6">
    <location>
        <begin position="217"/>
        <end position="232"/>
    </location>
</feature>
<keyword evidence="3" id="KW-0969">Cilium</keyword>
<feature type="compositionally biased region" description="Pro residues" evidence="6">
    <location>
        <begin position="255"/>
        <end position="273"/>
    </location>
</feature>